<evidence type="ECO:0000313" key="15">
    <source>
        <dbReference type="EMBL" id="VDM24330.1"/>
    </source>
</evidence>
<feature type="domain" description="Tubulin/FtsZ GTPase" evidence="13">
    <location>
        <begin position="1"/>
        <end position="195"/>
    </location>
</feature>
<dbReference type="GO" id="GO:0005525">
    <property type="term" value="F:GTP binding"/>
    <property type="evidence" value="ECO:0007669"/>
    <property type="project" value="UniProtKB-KW"/>
</dbReference>
<evidence type="ECO:0000313" key="16">
    <source>
        <dbReference type="Proteomes" id="UP000274429"/>
    </source>
</evidence>
<dbReference type="GO" id="GO:0005200">
    <property type="term" value="F:structural constituent of cytoskeleton"/>
    <property type="evidence" value="ECO:0007669"/>
    <property type="project" value="InterPro"/>
</dbReference>
<evidence type="ECO:0000256" key="4">
    <source>
        <dbReference type="ARBA" id="ARBA00011747"/>
    </source>
</evidence>
<dbReference type="InterPro" id="IPR023123">
    <property type="entry name" value="Tubulin_C"/>
</dbReference>
<evidence type="ECO:0000256" key="10">
    <source>
        <dbReference type="ARBA" id="ARBA00023134"/>
    </source>
</evidence>
<keyword evidence="5" id="KW-0963">Cytoplasm</keyword>
<evidence type="ECO:0000256" key="8">
    <source>
        <dbReference type="ARBA" id="ARBA00022741"/>
    </source>
</evidence>
<dbReference type="GO" id="GO:0046872">
    <property type="term" value="F:metal ion binding"/>
    <property type="evidence" value="ECO:0007669"/>
    <property type="project" value="UniProtKB-KW"/>
</dbReference>
<dbReference type="SMART" id="SM00864">
    <property type="entry name" value="Tubulin"/>
    <property type="match status" value="1"/>
</dbReference>
<keyword evidence="7" id="KW-0479">Metal-binding</keyword>
<dbReference type="EMBL" id="UYWX01003815">
    <property type="protein sequence ID" value="VDM24330.1"/>
    <property type="molecule type" value="Genomic_DNA"/>
</dbReference>
<dbReference type="PRINTS" id="PR01163">
    <property type="entry name" value="BETATUBULIN"/>
</dbReference>
<evidence type="ECO:0000259" key="14">
    <source>
        <dbReference type="SMART" id="SM00865"/>
    </source>
</evidence>
<evidence type="ECO:0000256" key="11">
    <source>
        <dbReference type="ARBA" id="ARBA00023212"/>
    </source>
</evidence>
<dbReference type="InterPro" id="IPR018316">
    <property type="entry name" value="Tubulin/FtsZ_2-layer-sand-dom"/>
</dbReference>
<dbReference type="GO" id="GO:0005874">
    <property type="term" value="C:microtubule"/>
    <property type="evidence" value="ECO:0007669"/>
    <property type="project" value="UniProtKB-KW"/>
</dbReference>
<evidence type="ECO:0000256" key="9">
    <source>
        <dbReference type="ARBA" id="ARBA00022842"/>
    </source>
</evidence>
<keyword evidence="6" id="KW-0493">Microtubule</keyword>
<keyword evidence="11" id="KW-0206">Cytoskeleton</keyword>
<comment type="similarity">
    <text evidence="3">Belongs to the tubulin family.</text>
</comment>
<keyword evidence="10" id="KW-0342">GTP-binding</keyword>
<reference evidence="17" key="1">
    <citation type="submission" date="2017-02" db="UniProtKB">
        <authorList>
            <consortium name="WormBaseParasite"/>
        </authorList>
    </citation>
    <scope>IDENTIFICATION</scope>
</reference>
<comment type="cofactor">
    <cofactor evidence="1">
        <name>Mg(2+)</name>
        <dbReference type="ChEBI" id="CHEBI:18420"/>
    </cofactor>
</comment>
<protein>
    <submittedName>
        <fullName evidence="17">Tubulin beta chain</fullName>
    </submittedName>
</protein>
<evidence type="ECO:0000256" key="7">
    <source>
        <dbReference type="ARBA" id="ARBA00022723"/>
    </source>
</evidence>
<dbReference type="CDD" id="cd02187">
    <property type="entry name" value="beta_tubulin"/>
    <property type="match status" value="1"/>
</dbReference>
<dbReference type="Gene3D" id="3.40.50.1440">
    <property type="entry name" value="Tubulin/FtsZ, GTPase domain"/>
    <property type="match status" value="1"/>
</dbReference>
<dbReference type="InterPro" id="IPR008280">
    <property type="entry name" value="Tub_FtsZ_C"/>
</dbReference>
<dbReference type="InterPro" id="IPR002453">
    <property type="entry name" value="Beta_tubulin"/>
</dbReference>
<evidence type="ECO:0000256" key="1">
    <source>
        <dbReference type="ARBA" id="ARBA00001946"/>
    </source>
</evidence>
<dbReference type="InterPro" id="IPR037103">
    <property type="entry name" value="Tubulin/FtsZ-like_C"/>
</dbReference>
<dbReference type="AlphaFoldDB" id="A0A0R3WTT8"/>
<dbReference type="SUPFAM" id="SSF52490">
    <property type="entry name" value="Tubulin nucleotide-binding domain-like"/>
    <property type="match status" value="1"/>
</dbReference>
<dbReference type="Proteomes" id="UP000274429">
    <property type="component" value="Unassembled WGS sequence"/>
</dbReference>
<dbReference type="PRINTS" id="PR01161">
    <property type="entry name" value="TUBULIN"/>
</dbReference>
<dbReference type="InterPro" id="IPR000217">
    <property type="entry name" value="Tubulin"/>
</dbReference>
<gene>
    <name evidence="15" type="ORF">TTAC_LOCUS4163</name>
</gene>
<dbReference type="STRING" id="6205.A0A0R3WTT8"/>
<dbReference type="Gene3D" id="3.30.1330.20">
    <property type="entry name" value="Tubulin/FtsZ, C-terminal domain"/>
    <property type="match status" value="1"/>
</dbReference>
<evidence type="ECO:0000256" key="3">
    <source>
        <dbReference type="ARBA" id="ARBA00009636"/>
    </source>
</evidence>
<dbReference type="Pfam" id="PF00091">
    <property type="entry name" value="Tubulin"/>
    <property type="match status" value="1"/>
</dbReference>
<dbReference type="SUPFAM" id="SSF55307">
    <property type="entry name" value="Tubulin C-terminal domain-like"/>
    <property type="match status" value="1"/>
</dbReference>
<dbReference type="InterPro" id="IPR003008">
    <property type="entry name" value="Tubulin_FtsZ_GTPase"/>
</dbReference>
<comment type="subunit">
    <text evidence="4">Dimer of alpha and beta chains. A typical microtubule is a hollow water-filled tube with an outer diameter of 25 nm and an inner diameter of 15 nM. Alpha-beta heterodimers associate head-to-tail to form protofilaments running lengthwise along the microtubule wall with the beta-tubulin subunit facing the microtubule plus end conferring a structural polarity. Microtubules usually have 13 protofilaments but different protofilament numbers can be found in some organisms and specialized cells.</text>
</comment>
<dbReference type="SMART" id="SM00865">
    <property type="entry name" value="Tubulin_C"/>
    <property type="match status" value="1"/>
</dbReference>
<evidence type="ECO:0000256" key="6">
    <source>
        <dbReference type="ARBA" id="ARBA00022701"/>
    </source>
</evidence>
<comment type="subcellular location">
    <subcellularLocation>
        <location evidence="2">Cytoplasm</location>
        <location evidence="2">Cytoskeleton</location>
    </subcellularLocation>
</comment>
<comment type="function">
    <text evidence="12">Tubulin is the major constituent of microtubules, a cylinder consisting of laterally associated linear protofilaments composed of alpha- and beta-tubulin heterodimers. Microtubules grow by the addition of GTP-tubulin dimers to the microtubule end, where a stabilizing cap forms. Below the cap, tubulin dimers are in GDP-bound state, owing to GTPase activity of alpha-tubulin.</text>
</comment>
<dbReference type="Pfam" id="PF03953">
    <property type="entry name" value="Tubulin_C"/>
    <property type="match status" value="1"/>
</dbReference>
<dbReference type="WBParaSite" id="TTAC_0000417801-mRNA-1">
    <property type="protein sequence ID" value="TTAC_0000417801-mRNA-1"/>
    <property type="gene ID" value="TTAC_0000417801"/>
</dbReference>
<keyword evidence="16" id="KW-1185">Reference proteome</keyword>
<dbReference type="InterPro" id="IPR036525">
    <property type="entry name" value="Tubulin/FtsZ_GTPase_sf"/>
</dbReference>
<dbReference type="PANTHER" id="PTHR11588">
    <property type="entry name" value="TUBULIN"/>
    <property type="match status" value="1"/>
</dbReference>
<organism evidence="17">
    <name type="scientific">Hydatigena taeniaeformis</name>
    <name type="common">Feline tapeworm</name>
    <name type="synonym">Taenia taeniaeformis</name>
    <dbReference type="NCBI Taxonomy" id="6205"/>
    <lineage>
        <taxon>Eukaryota</taxon>
        <taxon>Metazoa</taxon>
        <taxon>Spiralia</taxon>
        <taxon>Lophotrochozoa</taxon>
        <taxon>Platyhelminthes</taxon>
        <taxon>Cestoda</taxon>
        <taxon>Eucestoda</taxon>
        <taxon>Cyclophyllidea</taxon>
        <taxon>Taeniidae</taxon>
        <taxon>Hydatigera</taxon>
    </lineage>
</organism>
<name>A0A0R3WTT8_HYDTA</name>
<dbReference type="OrthoDB" id="6220071at2759"/>
<proteinExistence type="inferred from homology"/>
<evidence type="ECO:0000259" key="13">
    <source>
        <dbReference type="SMART" id="SM00864"/>
    </source>
</evidence>
<evidence type="ECO:0000256" key="2">
    <source>
        <dbReference type="ARBA" id="ARBA00004245"/>
    </source>
</evidence>
<keyword evidence="9" id="KW-0460">Magnesium</keyword>
<dbReference type="Gene3D" id="1.10.287.600">
    <property type="entry name" value="Helix hairpin bin"/>
    <property type="match status" value="1"/>
</dbReference>
<keyword evidence="8" id="KW-0547">Nucleotide-binding</keyword>
<evidence type="ECO:0000256" key="12">
    <source>
        <dbReference type="ARBA" id="ARBA00034296"/>
    </source>
</evidence>
<dbReference type="GO" id="GO:0007017">
    <property type="term" value="P:microtubule-based process"/>
    <property type="evidence" value="ECO:0007669"/>
    <property type="project" value="InterPro"/>
</dbReference>
<sequence length="381" mass="42103">MDAIVATGGRFVPRCVLIDLDPGTPNTVLGSPFGRLFRPENFVAGLAGSGNNWARGRYTDGLELLETVLDVVRKEAEGCDQLQGFQILHSIGGGCGSGMGSAIMDQLRDEWSDRIFNNFTVLPSPKVSDVVVETYNSIFSLDHLIETSDLTVVLDNEALYDICNHVLKISCSFADLNHLISLAIGGITTCFRFPGQLNSDLRKLAVNLVPFPRVHFVAPCFVPLTSRDNQTYKAITVPNLVQQMFDSKVLMAACNPLKGKYLTCAAVFRGRLSVAEVEEMMLNTQDKNSAHFVEWIPNNCQTALCDIPPRGMKMSATFMGNSTSIQAVFSRIQSAYSAMFKRKAFIHWYTGEGMEESEFLSTESNVLDLISEYQQYQEASV</sequence>
<feature type="domain" description="Tubulin/FtsZ 2-layer sandwich" evidence="14">
    <location>
        <begin position="197"/>
        <end position="334"/>
    </location>
</feature>
<reference evidence="15 16" key="2">
    <citation type="submission" date="2018-11" db="EMBL/GenBank/DDBJ databases">
        <authorList>
            <consortium name="Pathogen Informatics"/>
        </authorList>
    </citation>
    <scope>NUCLEOTIDE SEQUENCE [LARGE SCALE GENOMIC DNA]</scope>
</reference>
<evidence type="ECO:0000256" key="5">
    <source>
        <dbReference type="ARBA" id="ARBA00022490"/>
    </source>
</evidence>
<dbReference type="GO" id="GO:0003924">
    <property type="term" value="F:GTPase activity"/>
    <property type="evidence" value="ECO:0007669"/>
    <property type="project" value="InterPro"/>
</dbReference>
<accession>A0A0R3WTT8</accession>
<dbReference type="FunFam" id="3.30.1330.20:FF:000009">
    <property type="entry name" value="Tubulin beta chain"/>
    <property type="match status" value="1"/>
</dbReference>
<evidence type="ECO:0000313" key="17">
    <source>
        <dbReference type="WBParaSite" id="TTAC_0000417801-mRNA-1"/>
    </source>
</evidence>